<gene>
    <name evidence="11" type="ORF">IAQ67_12290</name>
</gene>
<feature type="transmembrane region" description="Helical" evidence="8">
    <location>
        <begin position="62"/>
        <end position="80"/>
    </location>
</feature>
<comment type="similarity">
    <text evidence="2">Belongs to the cation diffusion facilitator (CDF) transporter (TC 2.A.4) family. SLC30A subfamily.</text>
</comment>
<dbReference type="SUPFAM" id="SSF160240">
    <property type="entry name" value="Cation efflux protein cytoplasmic domain-like"/>
    <property type="match status" value="1"/>
</dbReference>
<evidence type="ECO:0000256" key="1">
    <source>
        <dbReference type="ARBA" id="ARBA00004141"/>
    </source>
</evidence>
<dbReference type="Pfam" id="PF16916">
    <property type="entry name" value="ZT_dimer"/>
    <property type="match status" value="1"/>
</dbReference>
<dbReference type="InterPro" id="IPR050681">
    <property type="entry name" value="CDF/SLC30A"/>
</dbReference>
<evidence type="ECO:0000256" key="2">
    <source>
        <dbReference type="ARBA" id="ARBA00008873"/>
    </source>
</evidence>
<evidence type="ECO:0000313" key="11">
    <source>
        <dbReference type="EMBL" id="QNR69712.1"/>
    </source>
</evidence>
<dbReference type="NCBIfam" id="TIGR01297">
    <property type="entry name" value="CDF"/>
    <property type="match status" value="1"/>
</dbReference>
<keyword evidence="4 8" id="KW-0812">Transmembrane</keyword>
<dbReference type="EMBL" id="CP061172">
    <property type="protein sequence ID" value="QNR69712.1"/>
    <property type="molecule type" value="Genomic_DNA"/>
</dbReference>
<feature type="domain" description="Cation efflux protein transmembrane" evidence="9">
    <location>
        <begin position="25"/>
        <end position="218"/>
    </location>
</feature>
<keyword evidence="3" id="KW-0813">Transport</keyword>
<dbReference type="AlphaFoldDB" id="A0A7H0YF54"/>
<protein>
    <submittedName>
        <fullName evidence="11">Cation transporter</fullName>
    </submittedName>
</protein>
<feature type="transmembrane region" description="Helical" evidence="8">
    <location>
        <begin position="165"/>
        <end position="187"/>
    </location>
</feature>
<dbReference type="InterPro" id="IPR002524">
    <property type="entry name" value="Cation_efflux"/>
</dbReference>
<evidence type="ECO:0000256" key="7">
    <source>
        <dbReference type="ARBA" id="ARBA00023136"/>
    </source>
</evidence>
<feature type="transmembrane region" description="Helical" evidence="8">
    <location>
        <begin position="24"/>
        <end position="50"/>
    </location>
</feature>
<feature type="transmembrane region" description="Helical" evidence="8">
    <location>
        <begin position="92"/>
        <end position="111"/>
    </location>
</feature>
<dbReference type="Pfam" id="PF01545">
    <property type="entry name" value="Cation_efflux"/>
    <property type="match status" value="1"/>
</dbReference>
<dbReference type="GO" id="GO:0005886">
    <property type="term" value="C:plasma membrane"/>
    <property type="evidence" value="ECO:0007669"/>
    <property type="project" value="TreeGrafter"/>
</dbReference>
<dbReference type="InterPro" id="IPR027470">
    <property type="entry name" value="Cation_efflux_CTD"/>
</dbReference>
<feature type="transmembrane region" description="Helical" evidence="8">
    <location>
        <begin position="123"/>
        <end position="145"/>
    </location>
</feature>
<evidence type="ECO:0000256" key="6">
    <source>
        <dbReference type="ARBA" id="ARBA00023065"/>
    </source>
</evidence>
<organism evidence="11 12">
    <name type="scientific">Paenibacillus peoriae</name>
    <dbReference type="NCBI Taxonomy" id="59893"/>
    <lineage>
        <taxon>Bacteria</taxon>
        <taxon>Bacillati</taxon>
        <taxon>Bacillota</taxon>
        <taxon>Bacilli</taxon>
        <taxon>Bacillales</taxon>
        <taxon>Paenibacillaceae</taxon>
        <taxon>Paenibacillus</taxon>
    </lineage>
</organism>
<evidence type="ECO:0000259" key="9">
    <source>
        <dbReference type="Pfam" id="PF01545"/>
    </source>
</evidence>
<keyword evidence="6" id="KW-0406">Ion transport</keyword>
<dbReference type="GO" id="GO:0005385">
    <property type="term" value="F:zinc ion transmembrane transporter activity"/>
    <property type="evidence" value="ECO:0007669"/>
    <property type="project" value="TreeGrafter"/>
</dbReference>
<name>A0A7H0YF54_9BACL</name>
<dbReference type="InterPro" id="IPR036837">
    <property type="entry name" value="Cation_efflux_CTD_sf"/>
</dbReference>
<dbReference type="Gene3D" id="3.30.70.1350">
    <property type="entry name" value="Cation efflux protein, cytoplasmic domain"/>
    <property type="match status" value="1"/>
</dbReference>
<reference evidence="11 12" key="1">
    <citation type="submission" date="2020-09" db="EMBL/GenBank/DDBJ databases">
        <title>Characterization of Paenibacillus peoriae strain ZF390 with broad-spectrum antimicrobial activity as a potential biocontrol agent.</title>
        <authorList>
            <person name="Li L."/>
            <person name="Zhao Y."/>
            <person name="Li B."/>
            <person name="Xie X."/>
        </authorList>
    </citation>
    <scope>NUCLEOTIDE SEQUENCE [LARGE SCALE GENOMIC DNA]</scope>
    <source>
        <strain evidence="11 12">ZF390</strain>
    </source>
</reference>
<feature type="transmembrane region" description="Helical" evidence="8">
    <location>
        <begin position="193"/>
        <end position="210"/>
    </location>
</feature>
<dbReference type="Gene3D" id="1.20.1510.10">
    <property type="entry name" value="Cation efflux protein transmembrane domain"/>
    <property type="match status" value="1"/>
</dbReference>
<dbReference type="InterPro" id="IPR058533">
    <property type="entry name" value="Cation_efflux_TM"/>
</dbReference>
<dbReference type="PANTHER" id="PTHR11562">
    <property type="entry name" value="CATION EFFLUX PROTEIN/ ZINC TRANSPORTER"/>
    <property type="match status" value="1"/>
</dbReference>
<dbReference type="Proteomes" id="UP000516384">
    <property type="component" value="Chromosome"/>
</dbReference>
<evidence type="ECO:0000256" key="3">
    <source>
        <dbReference type="ARBA" id="ARBA00022448"/>
    </source>
</evidence>
<evidence type="ECO:0000256" key="8">
    <source>
        <dbReference type="SAM" id="Phobius"/>
    </source>
</evidence>
<accession>A0A7H0YF54</accession>
<sequence length="324" mass="35593">MSVNNHGYDHGHNHKHVHTNNKKVLLISFIIITVYMIIEAVGGVITNSLALLSDAGHMLSDSIALGVALLAFTFGSKAVNTGKTYGYRRFEILAAALNGVTLIGISLYIFYEAIERFMNPPEVATLGMLIISTIGLLINLLVAWIMMRGSDTKENLNMRSAYLHVLSDMLGSVGAIAAALMMMFFGLGWADPLASVVVAGLVLRSGYFVTKSSLHVLMEGTPENVDMNEIVNSIRRVDGVKGVHDVHIWSITSSMNALTAHVVVNGEKSIYETEVILKEIKHMLEHKEIWHVTLQVMSERHAYDSSILCTVKADVTDAHAHHHH</sequence>
<dbReference type="InterPro" id="IPR027469">
    <property type="entry name" value="Cation_efflux_TMD_sf"/>
</dbReference>
<dbReference type="PANTHER" id="PTHR11562:SF17">
    <property type="entry name" value="RE54080P-RELATED"/>
    <property type="match status" value="1"/>
</dbReference>
<evidence type="ECO:0000256" key="4">
    <source>
        <dbReference type="ARBA" id="ARBA00022692"/>
    </source>
</evidence>
<keyword evidence="5 8" id="KW-1133">Transmembrane helix</keyword>
<proteinExistence type="inferred from homology"/>
<feature type="domain" description="Cation efflux protein cytoplasmic" evidence="10">
    <location>
        <begin position="222"/>
        <end position="296"/>
    </location>
</feature>
<dbReference type="RefSeq" id="WP_190299324.1">
    <property type="nucleotide sequence ID" value="NZ_CP061172.1"/>
</dbReference>
<evidence type="ECO:0000256" key="5">
    <source>
        <dbReference type="ARBA" id="ARBA00022989"/>
    </source>
</evidence>
<keyword evidence="7 8" id="KW-0472">Membrane</keyword>
<evidence type="ECO:0000313" key="12">
    <source>
        <dbReference type="Proteomes" id="UP000516384"/>
    </source>
</evidence>
<comment type="subcellular location">
    <subcellularLocation>
        <location evidence="1">Membrane</location>
        <topology evidence="1">Multi-pass membrane protein</topology>
    </subcellularLocation>
</comment>
<evidence type="ECO:0000259" key="10">
    <source>
        <dbReference type="Pfam" id="PF16916"/>
    </source>
</evidence>
<dbReference type="SUPFAM" id="SSF161111">
    <property type="entry name" value="Cation efflux protein transmembrane domain-like"/>
    <property type="match status" value="1"/>
</dbReference>